<keyword evidence="5" id="KW-1185">Reference proteome</keyword>
<dbReference type="SMART" id="SM00020">
    <property type="entry name" value="Tryp_SPc"/>
    <property type="match status" value="1"/>
</dbReference>
<organism evidence="4">
    <name type="scientific">Notodromas monacha</name>
    <dbReference type="NCBI Taxonomy" id="399045"/>
    <lineage>
        <taxon>Eukaryota</taxon>
        <taxon>Metazoa</taxon>
        <taxon>Ecdysozoa</taxon>
        <taxon>Arthropoda</taxon>
        <taxon>Crustacea</taxon>
        <taxon>Oligostraca</taxon>
        <taxon>Ostracoda</taxon>
        <taxon>Podocopa</taxon>
        <taxon>Podocopida</taxon>
        <taxon>Cypridocopina</taxon>
        <taxon>Cypridoidea</taxon>
        <taxon>Cyprididae</taxon>
        <taxon>Notodromas</taxon>
    </lineage>
</organism>
<dbReference type="InterPro" id="IPR009003">
    <property type="entry name" value="Peptidase_S1_PA"/>
</dbReference>
<dbReference type="AlphaFoldDB" id="A0A7R9BDD5"/>
<sequence>MTLLREKLSSSTRDYYYAGFDRIPTTLITNKRSSLVVFQPGPQATAKTLQIRAAVNDVTDPEDGNQLGIEAIKVHPGFRQVWNAYWNDIAIVRLVSELDLSGLSVKAVCPPVQQHSGWLHRRIGERGMVASWGSTKFQGPTVDKLRYGEFQAVPTIVCQAYALATYFRPLPSAQILCAHGDGGVVRALCTRHSDTVLSSSLSAGVGDAYPPSSSLHIATVKSAVSGMNK</sequence>
<name>A0A7R9BDD5_9CRUS</name>
<feature type="domain" description="Peptidase S1" evidence="3">
    <location>
        <begin position="27"/>
        <end position="224"/>
    </location>
</feature>
<evidence type="ECO:0000313" key="4">
    <source>
        <dbReference type="EMBL" id="CAD7272551.1"/>
    </source>
</evidence>
<dbReference type="SUPFAM" id="SSF50494">
    <property type="entry name" value="Trypsin-like serine proteases"/>
    <property type="match status" value="1"/>
</dbReference>
<dbReference type="Proteomes" id="UP000678499">
    <property type="component" value="Unassembled WGS sequence"/>
</dbReference>
<keyword evidence="1" id="KW-1015">Disulfide bond</keyword>
<dbReference type="InterPro" id="IPR043504">
    <property type="entry name" value="Peptidase_S1_PA_chymotrypsin"/>
</dbReference>
<proteinExistence type="inferred from homology"/>
<evidence type="ECO:0000259" key="3">
    <source>
        <dbReference type="SMART" id="SM00020"/>
    </source>
</evidence>
<evidence type="ECO:0000256" key="1">
    <source>
        <dbReference type="ARBA" id="ARBA00023157"/>
    </source>
</evidence>
<dbReference type="Gene3D" id="2.40.10.10">
    <property type="entry name" value="Trypsin-like serine proteases"/>
    <property type="match status" value="1"/>
</dbReference>
<dbReference type="PANTHER" id="PTHR24256">
    <property type="entry name" value="TRYPTASE-RELATED"/>
    <property type="match status" value="1"/>
</dbReference>
<comment type="similarity">
    <text evidence="2">Belongs to the peptidase S1 family. CLIP subfamily.</text>
</comment>
<dbReference type="InterPro" id="IPR051487">
    <property type="entry name" value="Ser/Thr_Proteases_Immune/Dev"/>
</dbReference>
<evidence type="ECO:0000313" key="5">
    <source>
        <dbReference type="Proteomes" id="UP000678499"/>
    </source>
</evidence>
<dbReference type="GO" id="GO:0004252">
    <property type="term" value="F:serine-type endopeptidase activity"/>
    <property type="evidence" value="ECO:0007669"/>
    <property type="project" value="InterPro"/>
</dbReference>
<reference evidence="4" key="1">
    <citation type="submission" date="2020-11" db="EMBL/GenBank/DDBJ databases">
        <authorList>
            <person name="Tran Van P."/>
        </authorList>
    </citation>
    <scope>NUCLEOTIDE SEQUENCE</scope>
</reference>
<dbReference type="EMBL" id="CAJPEX010000042">
    <property type="protein sequence ID" value="CAG0912703.1"/>
    <property type="molecule type" value="Genomic_DNA"/>
</dbReference>
<dbReference type="EMBL" id="OA882079">
    <property type="protein sequence ID" value="CAD7272551.1"/>
    <property type="molecule type" value="Genomic_DNA"/>
</dbReference>
<accession>A0A7R9BDD5</accession>
<protein>
    <recommendedName>
        <fullName evidence="3">Peptidase S1 domain-containing protein</fullName>
    </recommendedName>
</protein>
<gene>
    <name evidence="4" type="ORF">NMOB1V02_LOCUS480</name>
</gene>
<dbReference type="GO" id="GO:0006508">
    <property type="term" value="P:proteolysis"/>
    <property type="evidence" value="ECO:0007669"/>
    <property type="project" value="InterPro"/>
</dbReference>
<evidence type="ECO:0000256" key="2">
    <source>
        <dbReference type="ARBA" id="ARBA00024195"/>
    </source>
</evidence>
<dbReference type="InterPro" id="IPR001254">
    <property type="entry name" value="Trypsin_dom"/>
</dbReference>